<dbReference type="EMBL" id="RCXO01000031">
    <property type="protein sequence ID" value="RYT78032.1"/>
    <property type="molecule type" value="Genomic_DNA"/>
</dbReference>
<evidence type="ECO:0000256" key="6">
    <source>
        <dbReference type="PIRSR" id="PIRSR620019-2"/>
    </source>
</evidence>
<dbReference type="PROSITE" id="PS00101">
    <property type="entry name" value="HEXAPEP_TRANSFERASES"/>
    <property type="match status" value="1"/>
</dbReference>
<dbReference type="InterPro" id="IPR018357">
    <property type="entry name" value="Hexapep_transf_CS"/>
</dbReference>
<keyword evidence="8" id="KW-1185">Reference proteome</keyword>
<proteinExistence type="inferred from homology"/>
<dbReference type="Gene3D" id="2.160.10.10">
    <property type="entry name" value="Hexapeptide repeat proteins"/>
    <property type="match status" value="1"/>
</dbReference>
<dbReference type="OrthoDB" id="9801697at2"/>
<dbReference type="InterPro" id="IPR011004">
    <property type="entry name" value="Trimer_LpxA-like_sf"/>
</dbReference>
<feature type="active site" description="Proton acceptor" evidence="5">
    <location>
        <position position="146"/>
    </location>
</feature>
<dbReference type="Proteomes" id="UP000291191">
    <property type="component" value="Unassembled WGS sequence"/>
</dbReference>
<dbReference type="SUPFAM" id="SSF51161">
    <property type="entry name" value="Trimeric LpxA-like enzymes"/>
    <property type="match status" value="1"/>
</dbReference>
<keyword evidence="4" id="KW-0012">Acyltransferase</keyword>
<organism evidence="7 8">
    <name type="scientific">Bacteroides intestinalis</name>
    <dbReference type="NCBI Taxonomy" id="329854"/>
    <lineage>
        <taxon>Bacteria</taxon>
        <taxon>Pseudomonadati</taxon>
        <taxon>Bacteroidota</taxon>
        <taxon>Bacteroidia</taxon>
        <taxon>Bacteroidales</taxon>
        <taxon>Bacteroidaceae</taxon>
        <taxon>Bacteroides</taxon>
    </lineage>
</organism>
<dbReference type="InterPro" id="IPR050179">
    <property type="entry name" value="Trans_hexapeptide_repeat"/>
</dbReference>
<reference evidence="7 8" key="1">
    <citation type="journal article" date="2019" name="Science, e1252229">
        <title>Invertible promoters mediate bacterial phase variation, antibiotic resistance, and host adaptation in the gut.</title>
        <authorList>
            <person name="Jiang X."/>
            <person name="Hall A.B."/>
            <person name="Arthur T.D."/>
            <person name="Plichta D.R."/>
            <person name="Covington C.T."/>
            <person name="Poyet M."/>
            <person name="Crothers J."/>
            <person name="Moses P.L."/>
            <person name="Tolonen A.C."/>
            <person name="Vlamakis H."/>
            <person name="Alm E.J."/>
            <person name="Xavier R.J."/>
        </authorList>
    </citation>
    <scope>NUCLEOTIDE SEQUENCE [LARGE SCALE GENOMIC DNA]</scope>
    <source>
        <strain evidence="8">bf_0095</strain>
    </source>
</reference>
<evidence type="ECO:0000256" key="5">
    <source>
        <dbReference type="PIRSR" id="PIRSR620019-1"/>
    </source>
</evidence>
<dbReference type="RefSeq" id="WP_130070218.1">
    <property type="nucleotide sequence ID" value="NZ_RCXO01000031.1"/>
</dbReference>
<keyword evidence="2" id="KW-0808">Transferase</keyword>
<dbReference type="InterPro" id="IPR020019">
    <property type="entry name" value="AcTrfase_PglD-like"/>
</dbReference>
<evidence type="ECO:0000256" key="4">
    <source>
        <dbReference type="ARBA" id="ARBA00023315"/>
    </source>
</evidence>
<feature type="site" description="Increases basicity of active site His" evidence="5">
    <location>
        <position position="147"/>
    </location>
</feature>
<evidence type="ECO:0000256" key="3">
    <source>
        <dbReference type="ARBA" id="ARBA00022737"/>
    </source>
</evidence>
<dbReference type="InterPro" id="IPR001451">
    <property type="entry name" value="Hexapep"/>
</dbReference>
<evidence type="ECO:0000313" key="8">
    <source>
        <dbReference type="Proteomes" id="UP000291191"/>
    </source>
</evidence>
<feature type="binding site" evidence="6">
    <location>
        <position position="155"/>
    </location>
    <ligand>
        <name>acetyl-CoA</name>
        <dbReference type="ChEBI" id="CHEBI:57288"/>
    </ligand>
</feature>
<evidence type="ECO:0008006" key="9">
    <source>
        <dbReference type="Google" id="ProtNLM"/>
    </source>
</evidence>
<gene>
    <name evidence="7" type="ORF">EAJ06_19480</name>
</gene>
<protein>
    <recommendedName>
        <fullName evidence="9">Sugar O-acyltransferase, sialic acid O-acetyltransferase NeuD family</fullName>
    </recommendedName>
</protein>
<comment type="similarity">
    <text evidence="1">Belongs to the transferase hexapeptide repeat family.</text>
</comment>
<name>A0A4V1YUW7_9BACE</name>
<dbReference type="PANTHER" id="PTHR43300">
    <property type="entry name" value="ACETYLTRANSFERASE"/>
    <property type="match status" value="1"/>
</dbReference>
<keyword evidence="3" id="KW-0677">Repeat</keyword>
<dbReference type="AlphaFoldDB" id="A0A4V1YUW7"/>
<evidence type="ECO:0000256" key="2">
    <source>
        <dbReference type="ARBA" id="ARBA00022679"/>
    </source>
</evidence>
<comment type="caution">
    <text evidence="7">The sequence shown here is derived from an EMBL/GenBank/DDBJ whole genome shotgun (WGS) entry which is preliminary data.</text>
</comment>
<dbReference type="PANTHER" id="PTHR43300:SF7">
    <property type="entry name" value="UDP-N-ACETYLBACILLOSAMINE N-ACETYLTRANSFERASE"/>
    <property type="match status" value="1"/>
</dbReference>
<dbReference type="CDD" id="cd03360">
    <property type="entry name" value="LbH_AT_putative"/>
    <property type="match status" value="1"/>
</dbReference>
<dbReference type="Pfam" id="PF00132">
    <property type="entry name" value="Hexapep"/>
    <property type="match status" value="1"/>
</dbReference>
<evidence type="ECO:0000256" key="1">
    <source>
        <dbReference type="ARBA" id="ARBA00007274"/>
    </source>
</evidence>
<accession>A0A4V1YUW7</accession>
<evidence type="ECO:0000313" key="7">
    <source>
        <dbReference type="EMBL" id="RYT78032.1"/>
    </source>
</evidence>
<sequence length="220" mass="23723">MRKKILILGGEGNGGVIANAILDANNRGYNEWICEGYLNDRYPIGAMIDSFEVRGSIKDDLQKFISQGYYFINTILRIDGQSERINMFENLGIPNSQLATFIHPTAYIAPNVKLGAGCVIMPLVAISSNTIFGKGCIVMVSATVGHDNVIGDYCHIAAQACVGACLKIGNGVHIGLNSTIRENLIIGDYSTLGMGAVLTKNIGNKEIWAGVPARFLRNTI</sequence>
<dbReference type="GO" id="GO:0016746">
    <property type="term" value="F:acyltransferase activity"/>
    <property type="evidence" value="ECO:0007669"/>
    <property type="project" value="UniProtKB-KW"/>
</dbReference>